<dbReference type="PANTHER" id="PTHR45953:SF1">
    <property type="entry name" value="IDURONATE 2-SULFATASE"/>
    <property type="match status" value="1"/>
</dbReference>
<dbReference type="GO" id="GO:0046872">
    <property type="term" value="F:metal ion binding"/>
    <property type="evidence" value="ECO:0007669"/>
    <property type="project" value="UniProtKB-KW"/>
</dbReference>
<dbReference type="GO" id="GO:0005737">
    <property type="term" value="C:cytoplasm"/>
    <property type="evidence" value="ECO:0007669"/>
    <property type="project" value="TreeGrafter"/>
</dbReference>
<keyword evidence="1" id="KW-0479">Metal-binding</keyword>
<evidence type="ECO:0000313" key="5">
    <source>
        <dbReference type="EMBL" id="KKL28721.1"/>
    </source>
</evidence>
<dbReference type="Pfam" id="PF00884">
    <property type="entry name" value="Sulfatase"/>
    <property type="match status" value="1"/>
</dbReference>
<dbReference type="Gene3D" id="3.40.720.10">
    <property type="entry name" value="Alkaline Phosphatase, subunit A"/>
    <property type="match status" value="1"/>
</dbReference>
<evidence type="ECO:0000259" key="4">
    <source>
        <dbReference type="Pfam" id="PF00884"/>
    </source>
</evidence>
<dbReference type="EMBL" id="LAZR01034996">
    <property type="protein sequence ID" value="KKL28721.1"/>
    <property type="molecule type" value="Genomic_DNA"/>
</dbReference>
<gene>
    <name evidence="5" type="ORF">LCGC14_2372320</name>
</gene>
<dbReference type="InterPro" id="IPR000917">
    <property type="entry name" value="Sulfatase_N"/>
</dbReference>
<dbReference type="AlphaFoldDB" id="A0A0F9EFW8"/>
<feature type="domain" description="Sulfatase N-terminal" evidence="4">
    <location>
        <begin position="1"/>
        <end position="314"/>
    </location>
</feature>
<dbReference type="GO" id="GO:0008484">
    <property type="term" value="F:sulfuric ester hydrolase activity"/>
    <property type="evidence" value="ECO:0007669"/>
    <property type="project" value="TreeGrafter"/>
</dbReference>
<dbReference type="InterPro" id="IPR017850">
    <property type="entry name" value="Alkaline_phosphatase_core_sf"/>
</dbReference>
<organism evidence="5">
    <name type="scientific">marine sediment metagenome</name>
    <dbReference type="NCBI Taxonomy" id="412755"/>
    <lineage>
        <taxon>unclassified sequences</taxon>
        <taxon>metagenomes</taxon>
        <taxon>ecological metagenomes</taxon>
    </lineage>
</organism>
<protein>
    <recommendedName>
        <fullName evidence="4">Sulfatase N-terminal domain-containing protein</fullName>
    </recommendedName>
</protein>
<dbReference type="SUPFAM" id="SSF53649">
    <property type="entry name" value="Alkaline phosphatase-like"/>
    <property type="match status" value="1"/>
</dbReference>
<evidence type="ECO:0000256" key="2">
    <source>
        <dbReference type="ARBA" id="ARBA00022801"/>
    </source>
</evidence>
<dbReference type="PANTHER" id="PTHR45953">
    <property type="entry name" value="IDURONATE 2-SULFATASE"/>
    <property type="match status" value="1"/>
</dbReference>
<feature type="non-terminal residue" evidence="5">
    <location>
        <position position="1"/>
    </location>
</feature>
<evidence type="ECO:0000256" key="3">
    <source>
        <dbReference type="SAM" id="MobiDB-lite"/>
    </source>
</evidence>
<comment type="caution">
    <text evidence="5">The sequence shown here is derived from an EMBL/GenBank/DDBJ whole genome shotgun (WGS) entry which is preliminary data.</text>
</comment>
<accession>A0A0F9EFW8</accession>
<reference evidence="5" key="1">
    <citation type="journal article" date="2015" name="Nature">
        <title>Complex archaea that bridge the gap between prokaryotes and eukaryotes.</title>
        <authorList>
            <person name="Spang A."/>
            <person name="Saw J.H."/>
            <person name="Jorgensen S.L."/>
            <person name="Zaremba-Niedzwiedzka K."/>
            <person name="Martijn J."/>
            <person name="Lind A.E."/>
            <person name="van Eijk R."/>
            <person name="Schleper C."/>
            <person name="Guy L."/>
            <person name="Ettema T.J."/>
        </authorList>
    </citation>
    <scope>NUCLEOTIDE SEQUENCE</scope>
</reference>
<name>A0A0F9EFW8_9ZZZZ</name>
<keyword evidence="2" id="KW-0378">Hydrolase</keyword>
<sequence>CIPARAAIATGRYPSQCGAPTFITYLPPSEVTFATLLQRAGYHTAMIGKLHFGPTDVARGHDEEEINDLHGPHGRIAGATDASPSYLRFLRDAGFAEASELTRREGRFAARWLADVKYHLDHFIGDRGVAWLTDHRPTDKPWYLCLSFPGPHMPYDGLGTPQADLYDPSEIDLPRTRRADLADKPPHFAGQYETGHGSPGINPQTPPSERELRELRLSYYANVTLIDEQIGRVVAALKAAGQYDDTLIIFTSDHGDFMGDYGLVGKGQYLSEVLMRIPLLVKPPVAGFAVAGRAEAAFVNAVDIAPTCLAAAGAEIPPNMPADDLTAFWADPAGATRREDAYTEAAGLRGLRTDRWKLVHYLHRPYGELYDLAADPWERVNLWDDPSAAGARAELTRRLADRMIELGARSEVPWNRGAPEI</sequence>
<feature type="region of interest" description="Disordered" evidence="3">
    <location>
        <begin position="188"/>
        <end position="208"/>
    </location>
</feature>
<evidence type="ECO:0000256" key="1">
    <source>
        <dbReference type="ARBA" id="ARBA00022723"/>
    </source>
</evidence>
<proteinExistence type="predicted"/>